<accession>A0ABV3IIR6</accession>
<comment type="caution">
    <text evidence="2">The sequence shown here is derived from an EMBL/GenBank/DDBJ whole genome shotgun (WGS) entry which is preliminary data.</text>
</comment>
<reference evidence="2 3" key="1">
    <citation type="journal article" date="2023" name="Proc. Natl. Acad. Sci. U.S.A.">
        <title>Bacterial tolerance to host-exuded specialized metabolites structures the maize root microbiome.</title>
        <authorList>
            <person name="Thoenen L."/>
            <person name="Giroud C."/>
            <person name="Kreuzer M."/>
            <person name="Waelchli J."/>
            <person name="Gfeller V."/>
            <person name="Deslandes-Herold G."/>
            <person name="Mateo P."/>
            <person name="Robert C.A.M."/>
            <person name="Ahrens C.H."/>
            <person name="Rubio-Somoza I."/>
            <person name="Bruggmann R."/>
            <person name="Erb M."/>
            <person name="Schlaeppi K."/>
        </authorList>
    </citation>
    <scope>NUCLEOTIDE SEQUENCE [LARGE SCALE GENOMIC DNA]</scope>
    <source>
        <strain evidence="2 3">LBA1-1-1.1</strain>
    </source>
</reference>
<keyword evidence="1" id="KW-0812">Transmembrane</keyword>
<protein>
    <recommendedName>
        <fullName evidence="4">Group-specific protein</fullName>
    </recommendedName>
</protein>
<proteinExistence type="predicted"/>
<name>A0ABV3IIR6_9BACI</name>
<keyword evidence="1" id="KW-0472">Membrane</keyword>
<evidence type="ECO:0000313" key="3">
    <source>
        <dbReference type="Proteomes" id="UP001552502"/>
    </source>
</evidence>
<evidence type="ECO:0000256" key="1">
    <source>
        <dbReference type="SAM" id="Phobius"/>
    </source>
</evidence>
<keyword evidence="3" id="KW-1185">Reference proteome</keyword>
<dbReference type="Proteomes" id="UP001552502">
    <property type="component" value="Unassembled WGS sequence"/>
</dbReference>
<keyword evidence="1" id="KW-1133">Transmembrane helix</keyword>
<dbReference type="RefSeq" id="WP_098890062.1">
    <property type="nucleotide sequence ID" value="NZ_JBEGIE010000066.1"/>
</dbReference>
<evidence type="ECO:0000313" key="2">
    <source>
        <dbReference type="EMBL" id="MEV4914135.1"/>
    </source>
</evidence>
<organism evidence="2 3">
    <name type="scientific">Bacillus proteolyticus</name>
    <dbReference type="NCBI Taxonomy" id="2026192"/>
    <lineage>
        <taxon>Bacteria</taxon>
        <taxon>Bacillati</taxon>
        <taxon>Bacillota</taxon>
        <taxon>Bacilli</taxon>
        <taxon>Bacillales</taxon>
        <taxon>Bacillaceae</taxon>
        <taxon>Bacillus</taxon>
        <taxon>Bacillus cereus group</taxon>
    </lineage>
</organism>
<sequence length="65" mass="7160">MQSFKAGKYITYVAIAILLVVAITSPYELPKKIGFIIGVLILGACALGANKLYERMYSKFNNKSD</sequence>
<feature type="transmembrane region" description="Helical" evidence="1">
    <location>
        <begin position="33"/>
        <end position="53"/>
    </location>
</feature>
<dbReference type="EMBL" id="JBEGIE010000066">
    <property type="protein sequence ID" value="MEV4914135.1"/>
    <property type="molecule type" value="Genomic_DNA"/>
</dbReference>
<gene>
    <name evidence="2" type="ORF">MRBLBA1_005076</name>
</gene>
<evidence type="ECO:0008006" key="4">
    <source>
        <dbReference type="Google" id="ProtNLM"/>
    </source>
</evidence>
<feature type="transmembrane region" description="Helical" evidence="1">
    <location>
        <begin position="9"/>
        <end position="27"/>
    </location>
</feature>